<evidence type="ECO:0000313" key="2">
    <source>
        <dbReference type="Proteomes" id="UP000178808"/>
    </source>
</evidence>
<dbReference type="AlphaFoldDB" id="A0A1G1Z437"/>
<protein>
    <submittedName>
        <fullName evidence="1">Uncharacterized protein</fullName>
    </submittedName>
</protein>
<accession>A0A1G1Z437</accession>
<name>A0A1G1Z437_9BACT</name>
<proteinExistence type="predicted"/>
<evidence type="ECO:0000313" key="1">
    <source>
        <dbReference type="EMBL" id="OGY59398.1"/>
    </source>
</evidence>
<dbReference type="Proteomes" id="UP000178808">
    <property type="component" value="Unassembled WGS sequence"/>
</dbReference>
<comment type="caution">
    <text evidence="1">The sequence shown here is derived from an EMBL/GenBank/DDBJ whole genome shotgun (WGS) entry which is preliminary data.</text>
</comment>
<dbReference type="EMBL" id="MHIZ01000035">
    <property type="protein sequence ID" value="OGY59398.1"/>
    <property type="molecule type" value="Genomic_DNA"/>
</dbReference>
<organism evidence="1 2">
    <name type="scientific">Candidatus Colwellbacteria bacterium RIFCSPLOWO2_02_FULL_44_20b</name>
    <dbReference type="NCBI Taxonomy" id="1797691"/>
    <lineage>
        <taxon>Bacteria</taxon>
        <taxon>Candidatus Colwelliibacteriota</taxon>
    </lineage>
</organism>
<sequence>MSKFSNTSRSEEKIVSYDISTMNDEEVVKIGHIPFELRLVLSPTSLLLGAVAQATISSSRLAGRQNIDSNAVARYL</sequence>
<reference evidence="1 2" key="1">
    <citation type="journal article" date="2016" name="Nat. Commun.">
        <title>Thousands of microbial genomes shed light on interconnected biogeochemical processes in an aquifer system.</title>
        <authorList>
            <person name="Anantharaman K."/>
            <person name="Brown C.T."/>
            <person name="Hug L.A."/>
            <person name="Sharon I."/>
            <person name="Castelle C.J."/>
            <person name="Probst A.J."/>
            <person name="Thomas B.C."/>
            <person name="Singh A."/>
            <person name="Wilkins M.J."/>
            <person name="Karaoz U."/>
            <person name="Brodie E.L."/>
            <person name="Williams K.H."/>
            <person name="Hubbard S.S."/>
            <person name="Banfield J.F."/>
        </authorList>
    </citation>
    <scope>NUCLEOTIDE SEQUENCE [LARGE SCALE GENOMIC DNA]</scope>
</reference>
<gene>
    <name evidence="1" type="ORF">A3I31_01170</name>
</gene>